<dbReference type="PANTHER" id="PTHR41523">
    <property type="entry name" value="TWO-COMPONENT SYSTEM SENSOR PROTEIN"/>
    <property type="match status" value="1"/>
</dbReference>
<evidence type="ECO:0000256" key="8">
    <source>
        <dbReference type="ARBA" id="ARBA00022840"/>
    </source>
</evidence>
<proteinExistence type="predicted"/>
<evidence type="ECO:0000313" key="11">
    <source>
        <dbReference type="Proteomes" id="UP000432089"/>
    </source>
</evidence>
<keyword evidence="6" id="KW-0547">Nucleotide-binding</keyword>
<dbReference type="Pfam" id="PF07536">
    <property type="entry name" value="HWE_HK"/>
    <property type="match status" value="1"/>
</dbReference>
<dbReference type="SUPFAM" id="SSF55785">
    <property type="entry name" value="PYP-like sensor domain (PAS domain)"/>
    <property type="match status" value="2"/>
</dbReference>
<dbReference type="EMBL" id="VZDO01000004">
    <property type="protein sequence ID" value="KAB0680802.1"/>
    <property type="molecule type" value="Genomic_DNA"/>
</dbReference>
<organism evidence="10 11">
    <name type="scientific">Plantimonas leprariae</name>
    <dbReference type="NCBI Taxonomy" id="2615207"/>
    <lineage>
        <taxon>Bacteria</taxon>
        <taxon>Pseudomonadati</taxon>
        <taxon>Pseudomonadota</taxon>
        <taxon>Alphaproteobacteria</taxon>
        <taxon>Hyphomicrobiales</taxon>
        <taxon>Aurantimonadaceae</taxon>
        <taxon>Plantimonas</taxon>
    </lineage>
</organism>
<gene>
    <name evidence="10" type="ORF">F6X38_07365</name>
</gene>
<dbReference type="Proteomes" id="UP000432089">
    <property type="component" value="Unassembled WGS sequence"/>
</dbReference>
<dbReference type="InterPro" id="IPR035965">
    <property type="entry name" value="PAS-like_dom_sf"/>
</dbReference>
<dbReference type="SMART" id="SM00091">
    <property type="entry name" value="PAS"/>
    <property type="match status" value="2"/>
</dbReference>
<comment type="catalytic activity">
    <reaction evidence="1">
        <text>ATP + protein L-histidine = ADP + protein N-phospho-L-histidine.</text>
        <dbReference type="EC" id="2.7.13.3"/>
    </reaction>
</comment>
<evidence type="ECO:0000313" key="10">
    <source>
        <dbReference type="EMBL" id="KAB0680802.1"/>
    </source>
</evidence>
<keyword evidence="11" id="KW-1185">Reference proteome</keyword>
<evidence type="ECO:0000256" key="7">
    <source>
        <dbReference type="ARBA" id="ARBA00022777"/>
    </source>
</evidence>
<evidence type="ECO:0000256" key="2">
    <source>
        <dbReference type="ARBA" id="ARBA00012438"/>
    </source>
</evidence>
<keyword evidence="7" id="KW-0418">Kinase</keyword>
<dbReference type="EC" id="2.7.13.3" evidence="2"/>
<reference evidence="10 11" key="1">
    <citation type="submission" date="2019-09" db="EMBL/GenBank/DDBJ databases">
        <title>YIM 132180 draft genome.</title>
        <authorList>
            <person name="Zhang K."/>
        </authorList>
    </citation>
    <scope>NUCLEOTIDE SEQUENCE [LARGE SCALE GENOMIC DNA]</scope>
    <source>
        <strain evidence="10 11">YIM 132180</strain>
    </source>
</reference>
<dbReference type="InterPro" id="IPR000014">
    <property type="entry name" value="PAS"/>
</dbReference>
<dbReference type="GO" id="GO:0004673">
    <property type="term" value="F:protein histidine kinase activity"/>
    <property type="evidence" value="ECO:0007669"/>
    <property type="project" value="UniProtKB-EC"/>
</dbReference>
<dbReference type="Pfam" id="PF08448">
    <property type="entry name" value="PAS_4"/>
    <property type="match status" value="1"/>
</dbReference>
<evidence type="ECO:0000256" key="6">
    <source>
        <dbReference type="ARBA" id="ARBA00022741"/>
    </source>
</evidence>
<evidence type="ECO:0000256" key="5">
    <source>
        <dbReference type="ARBA" id="ARBA00022679"/>
    </source>
</evidence>
<comment type="caution">
    <text evidence="10">The sequence shown here is derived from an EMBL/GenBank/DDBJ whole genome shotgun (WGS) entry which is preliminary data.</text>
</comment>
<accession>A0A7V7PQU2</accession>
<dbReference type="Gene3D" id="3.30.565.10">
    <property type="entry name" value="Histidine kinase-like ATPase, C-terminal domain"/>
    <property type="match status" value="1"/>
</dbReference>
<dbReference type="Pfam" id="PF13188">
    <property type="entry name" value="PAS_8"/>
    <property type="match status" value="1"/>
</dbReference>
<dbReference type="InterPro" id="IPR013656">
    <property type="entry name" value="PAS_4"/>
</dbReference>
<dbReference type="PANTHER" id="PTHR41523:SF7">
    <property type="entry name" value="HISTIDINE KINASE"/>
    <property type="match status" value="1"/>
</dbReference>
<dbReference type="InterPro" id="IPR011102">
    <property type="entry name" value="Sig_transdc_His_kinase_HWE"/>
</dbReference>
<keyword evidence="4" id="KW-0597">Phosphoprotein</keyword>
<dbReference type="PROSITE" id="PS50112">
    <property type="entry name" value="PAS"/>
    <property type="match status" value="1"/>
</dbReference>
<name>A0A7V7PQU2_9HYPH</name>
<sequence length="480" mass="52646">MIDFESLFASIPSPYMVLDARFNYVAANRAYSDVVKLAPERLIGNNLFELFPNDGEEGQRLRRSLQSVLDTGKSNTIAFIPYAIPRPEAEGGGTETRYWTAVHTPLRGPDGGTAFVLQNTVDVTELVHSRAGADGGSLDMLQRAREAERAYRDTLAESEEFRRLFAQAPGMIAVFEGADHLLAFANDAYKAFAGDRPLKGRAVREIFPDLFPEGEDVVEWLDIVFRSGKPKAGEGIRVVIGGGKEPAREVFIDLRCQPIFDSVGTVTGVFVQGTDRTDQYLAMHRLQLLLDELNHRVKNTLSTVQSIARRSFRDADSAGLAAFEARIKALSAVHDILSDRHWEEIGLETLLRQEIAAFGENRVAVAGPAIGLTPRAAIALSMVFHELASNAVKYGVLAMEEGSLSVGWSVDPDDGDRLRFEWREDGNGSAPADWSRGFGMRTLRRIIEGELDGTLALDLAATGFICRFDIALDEVGKVAG</sequence>
<protein>
    <recommendedName>
        <fullName evidence="3">Blue-light-activated histidine kinase</fullName>
        <ecNumber evidence="2">2.7.13.3</ecNumber>
    </recommendedName>
</protein>
<feature type="domain" description="PAS" evidence="9">
    <location>
        <begin position="1"/>
        <end position="72"/>
    </location>
</feature>
<dbReference type="InterPro" id="IPR036890">
    <property type="entry name" value="HATPase_C_sf"/>
</dbReference>
<dbReference type="Gene3D" id="3.30.450.20">
    <property type="entry name" value="PAS domain"/>
    <property type="match status" value="2"/>
</dbReference>
<dbReference type="RefSeq" id="WP_150968954.1">
    <property type="nucleotide sequence ID" value="NZ_VZDO01000004.1"/>
</dbReference>
<dbReference type="GO" id="GO:0005524">
    <property type="term" value="F:ATP binding"/>
    <property type="evidence" value="ECO:0007669"/>
    <property type="project" value="UniProtKB-KW"/>
</dbReference>
<dbReference type="SUPFAM" id="SSF55874">
    <property type="entry name" value="ATPase domain of HSP90 chaperone/DNA topoisomerase II/histidine kinase"/>
    <property type="match status" value="1"/>
</dbReference>
<evidence type="ECO:0000256" key="4">
    <source>
        <dbReference type="ARBA" id="ARBA00022553"/>
    </source>
</evidence>
<evidence type="ECO:0000259" key="9">
    <source>
        <dbReference type="PROSITE" id="PS50112"/>
    </source>
</evidence>
<keyword evidence="8" id="KW-0067">ATP-binding</keyword>
<dbReference type="AlphaFoldDB" id="A0A7V7PQU2"/>
<evidence type="ECO:0000256" key="3">
    <source>
        <dbReference type="ARBA" id="ARBA00021740"/>
    </source>
</evidence>
<dbReference type="CDD" id="cd00130">
    <property type="entry name" value="PAS"/>
    <property type="match status" value="1"/>
</dbReference>
<dbReference type="SMART" id="SM00911">
    <property type="entry name" value="HWE_HK"/>
    <property type="match status" value="1"/>
</dbReference>
<evidence type="ECO:0000256" key="1">
    <source>
        <dbReference type="ARBA" id="ARBA00000085"/>
    </source>
</evidence>
<keyword evidence="5" id="KW-0808">Transferase</keyword>